<feature type="compositionally biased region" description="Basic and acidic residues" evidence="3">
    <location>
        <begin position="1678"/>
        <end position="1687"/>
    </location>
</feature>
<dbReference type="InterPro" id="IPR017874">
    <property type="entry name" value="CRIC_domain"/>
</dbReference>
<protein>
    <recommendedName>
        <fullName evidence="10">Connector enhancer of ksr</fullName>
    </recommendedName>
</protein>
<feature type="region of interest" description="Disordered" evidence="3">
    <location>
        <begin position="1397"/>
        <end position="1444"/>
    </location>
</feature>
<comment type="similarity">
    <text evidence="1">Belongs to the CNKSR family.</text>
</comment>
<evidence type="ECO:0008006" key="10">
    <source>
        <dbReference type="Google" id="ProtNLM"/>
    </source>
</evidence>
<feature type="compositionally biased region" description="Polar residues" evidence="3">
    <location>
        <begin position="1578"/>
        <end position="1589"/>
    </location>
</feature>
<evidence type="ECO:0000256" key="2">
    <source>
        <dbReference type="ARBA" id="ARBA00022553"/>
    </source>
</evidence>
<feature type="compositionally biased region" description="Basic and acidic residues" evidence="3">
    <location>
        <begin position="1760"/>
        <end position="1774"/>
    </location>
</feature>
<feature type="compositionally biased region" description="Basic and acidic residues" evidence="3">
    <location>
        <begin position="598"/>
        <end position="612"/>
    </location>
</feature>
<proteinExistence type="inferred from homology"/>
<dbReference type="InterPro" id="IPR011993">
    <property type="entry name" value="PH-like_dom_sf"/>
</dbReference>
<evidence type="ECO:0000259" key="5">
    <source>
        <dbReference type="PROSITE" id="PS50105"/>
    </source>
</evidence>
<dbReference type="CDD" id="cd09511">
    <property type="entry name" value="SAM_CNK1_2_3-suppressor"/>
    <property type="match status" value="1"/>
</dbReference>
<evidence type="ECO:0000256" key="3">
    <source>
        <dbReference type="SAM" id="MobiDB-lite"/>
    </source>
</evidence>
<dbReference type="InterPro" id="IPR049628">
    <property type="entry name" value="CNK1-3_SAM"/>
</dbReference>
<dbReference type="PROSITE" id="PS50106">
    <property type="entry name" value="PDZ"/>
    <property type="match status" value="1"/>
</dbReference>
<dbReference type="Pfam" id="PF00169">
    <property type="entry name" value="PH"/>
    <property type="match status" value="1"/>
</dbReference>
<dbReference type="PROSITE" id="PS50105">
    <property type="entry name" value="SAM_DOMAIN"/>
    <property type="match status" value="1"/>
</dbReference>
<dbReference type="Pfam" id="PF00595">
    <property type="entry name" value="PDZ"/>
    <property type="match status" value="1"/>
</dbReference>
<dbReference type="InterPro" id="IPR013761">
    <property type="entry name" value="SAM/pointed_sf"/>
</dbReference>
<dbReference type="FunFam" id="2.30.42.10:FF:000060">
    <property type="entry name" value="Connector enhancer of kinase suppressor of Ras 2"/>
    <property type="match status" value="1"/>
</dbReference>
<feature type="region of interest" description="Disordered" evidence="3">
    <location>
        <begin position="598"/>
        <end position="619"/>
    </location>
</feature>
<evidence type="ECO:0000259" key="7">
    <source>
        <dbReference type="PROSITE" id="PS51290"/>
    </source>
</evidence>
<feature type="region of interest" description="Disordered" evidence="3">
    <location>
        <begin position="958"/>
        <end position="980"/>
    </location>
</feature>
<evidence type="ECO:0000259" key="4">
    <source>
        <dbReference type="PROSITE" id="PS50003"/>
    </source>
</evidence>
<dbReference type="Proteomes" id="UP001152759">
    <property type="component" value="Chromosome 3"/>
</dbReference>
<name>A0A9P0A9S6_BEMTA</name>
<evidence type="ECO:0000259" key="6">
    <source>
        <dbReference type="PROSITE" id="PS50106"/>
    </source>
</evidence>
<evidence type="ECO:0000256" key="1">
    <source>
        <dbReference type="ARBA" id="ARBA00009498"/>
    </source>
</evidence>
<dbReference type="SMART" id="SM00454">
    <property type="entry name" value="SAM"/>
    <property type="match status" value="1"/>
</dbReference>
<dbReference type="Gene3D" id="2.30.29.30">
    <property type="entry name" value="Pleckstrin-homology domain (PH domain)/Phosphotyrosine-binding domain (PTB)"/>
    <property type="match status" value="1"/>
</dbReference>
<dbReference type="InterPro" id="IPR001478">
    <property type="entry name" value="PDZ"/>
</dbReference>
<dbReference type="InterPro" id="IPR001849">
    <property type="entry name" value="PH_domain"/>
</dbReference>
<feature type="domain" description="PH" evidence="4">
    <location>
        <begin position="1205"/>
        <end position="1302"/>
    </location>
</feature>
<dbReference type="CDD" id="cd06748">
    <property type="entry name" value="PDZ_CNK1_2_3-like"/>
    <property type="match status" value="1"/>
</dbReference>
<feature type="region of interest" description="Disordered" evidence="3">
    <location>
        <begin position="1007"/>
        <end position="1042"/>
    </location>
</feature>
<dbReference type="SUPFAM" id="SSF50156">
    <property type="entry name" value="PDZ domain-like"/>
    <property type="match status" value="1"/>
</dbReference>
<feature type="region of interest" description="Disordered" evidence="3">
    <location>
        <begin position="1125"/>
        <end position="1156"/>
    </location>
</feature>
<reference evidence="8" key="1">
    <citation type="submission" date="2021-12" db="EMBL/GenBank/DDBJ databases">
        <authorList>
            <person name="King R."/>
        </authorList>
    </citation>
    <scope>NUCLEOTIDE SEQUENCE</scope>
</reference>
<feature type="compositionally biased region" description="Low complexity" evidence="3">
    <location>
        <begin position="1631"/>
        <end position="1664"/>
    </location>
</feature>
<evidence type="ECO:0000313" key="9">
    <source>
        <dbReference type="Proteomes" id="UP001152759"/>
    </source>
</evidence>
<dbReference type="Gene3D" id="1.10.150.50">
    <property type="entry name" value="Transcription Factor, Ets-1"/>
    <property type="match status" value="1"/>
</dbReference>
<dbReference type="SMART" id="SM00228">
    <property type="entry name" value="PDZ"/>
    <property type="match status" value="1"/>
</dbReference>
<gene>
    <name evidence="8" type="ORF">BEMITA_LOCUS5217</name>
</gene>
<dbReference type="EMBL" id="OU963864">
    <property type="protein sequence ID" value="CAH0386052.1"/>
    <property type="molecule type" value="Genomic_DNA"/>
</dbReference>
<feature type="domain" description="CRIC" evidence="7">
    <location>
        <begin position="82"/>
        <end position="169"/>
    </location>
</feature>
<dbReference type="SUPFAM" id="SSF47769">
    <property type="entry name" value="SAM/Pointed domain"/>
    <property type="match status" value="1"/>
</dbReference>
<dbReference type="SMART" id="SM00233">
    <property type="entry name" value="PH"/>
    <property type="match status" value="1"/>
</dbReference>
<feature type="domain" description="PDZ" evidence="6">
    <location>
        <begin position="206"/>
        <end position="287"/>
    </location>
</feature>
<feature type="region of interest" description="Disordered" evidence="3">
    <location>
        <begin position="1495"/>
        <end position="1774"/>
    </location>
</feature>
<keyword evidence="2" id="KW-0597">Phosphoprotein</keyword>
<dbReference type="InterPro" id="IPR036034">
    <property type="entry name" value="PDZ_sf"/>
</dbReference>
<dbReference type="Gene3D" id="2.30.42.10">
    <property type="match status" value="1"/>
</dbReference>
<feature type="compositionally biased region" description="Basic and acidic residues" evidence="3">
    <location>
        <begin position="1567"/>
        <end position="1577"/>
    </location>
</feature>
<dbReference type="SUPFAM" id="SSF50729">
    <property type="entry name" value="PH domain-like"/>
    <property type="match status" value="1"/>
</dbReference>
<dbReference type="InterPro" id="IPR001660">
    <property type="entry name" value="SAM"/>
</dbReference>
<feature type="domain" description="SAM" evidence="5">
    <location>
        <begin position="9"/>
        <end position="74"/>
    </location>
</feature>
<dbReference type="PANTHER" id="PTHR12844:SF42">
    <property type="entry name" value="CONNECTOR ENHANCER OF KSR PROTEIN CNK"/>
    <property type="match status" value="1"/>
</dbReference>
<dbReference type="InterPro" id="IPR051566">
    <property type="entry name" value="CNKSR"/>
</dbReference>
<feature type="compositionally biased region" description="Low complexity" evidence="3">
    <location>
        <begin position="1026"/>
        <end position="1036"/>
    </location>
</feature>
<dbReference type="Pfam" id="PF00536">
    <property type="entry name" value="SAM_1"/>
    <property type="match status" value="1"/>
</dbReference>
<keyword evidence="9" id="KW-1185">Reference proteome</keyword>
<evidence type="ECO:0000313" key="8">
    <source>
        <dbReference type="EMBL" id="CAH0386052.1"/>
    </source>
</evidence>
<organism evidence="8 9">
    <name type="scientific">Bemisia tabaci</name>
    <name type="common">Sweetpotato whitefly</name>
    <name type="synonym">Aleurodes tabaci</name>
    <dbReference type="NCBI Taxonomy" id="7038"/>
    <lineage>
        <taxon>Eukaryota</taxon>
        <taxon>Metazoa</taxon>
        <taxon>Ecdysozoa</taxon>
        <taxon>Arthropoda</taxon>
        <taxon>Hexapoda</taxon>
        <taxon>Insecta</taxon>
        <taxon>Pterygota</taxon>
        <taxon>Neoptera</taxon>
        <taxon>Paraneoptera</taxon>
        <taxon>Hemiptera</taxon>
        <taxon>Sternorrhyncha</taxon>
        <taxon>Aleyrodoidea</taxon>
        <taxon>Aleyrodidae</taxon>
        <taxon>Aleyrodinae</taxon>
        <taxon>Bemisia</taxon>
    </lineage>
</organism>
<accession>A0A9P0A9S6</accession>
<dbReference type="Pfam" id="PF10534">
    <property type="entry name" value="CRIC_ras_sig"/>
    <property type="match status" value="1"/>
</dbReference>
<feature type="region of interest" description="Disordered" evidence="3">
    <location>
        <begin position="1315"/>
        <end position="1334"/>
    </location>
</feature>
<dbReference type="PROSITE" id="PS50003">
    <property type="entry name" value="PH_DOMAIN"/>
    <property type="match status" value="1"/>
</dbReference>
<feature type="compositionally biased region" description="Acidic residues" evidence="3">
    <location>
        <begin position="1316"/>
        <end position="1325"/>
    </location>
</feature>
<feature type="region of interest" description="Disordered" evidence="3">
    <location>
        <begin position="368"/>
        <end position="404"/>
    </location>
</feature>
<dbReference type="PANTHER" id="PTHR12844">
    <property type="entry name" value="CONNECTOR ENCHANCER OF KINASE SUPPRESSOR OF RAS"/>
    <property type="match status" value="1"/>
</dbReference>
<sequence>MAYVNVAEWKPDQVTDWLKGLDDVLLPYLHSFLKNEINGQYLLNIQHDELEKLGIFKLGHQEIILEAVEQLRNFHYDLDRENLQLLALRLSCAAHSLHNELNRTQPNSTLLSTQTLADVANIVTTIKPLVCWLDRPPFSGQVAYINRKSELLKLSLEMATSGQRDRFADNLTENIRSSCQKLAVIADQIIQDIHDPLILQPASLDLVTVKKRPGDHLGFYIVPSFHGIHQIGELKCNSAAHQCGKIECGDEIVQINYQTVVGWQVKQVMVLFEESSSDVFLTLKKRPRHTKVFGQIYMKPYRLPSKKHSVSYTSRWHDSLPSPRPELLSIPHFTLPLPTMMKLSHNYYQYVKINDVINLVNRYNETEQTLSDEGKDESTSSSDEDIGHASPTSMRLYLPKPRVPAQRRATITGASPISKRPPVNLDELWHELKFVRQWRSTSEENKKFNSETLLRCSMDSSLPNRHPDVPPKCSSAQCLTSSGNYDSHYEKENKFIENTSPLERERASSNSRLPEDCKFASLKERIEMFSKADSNNPKPKIPPKTFKLNQINKFNNVENTNSSISKVKQRGKLDKSYSTPAYDLNAIDAGIDLNSKSEKEFHPPTAKLEKVDSSTTTVKVDNRHPVPAARTIKLENLNLAGERQAKVDNINTSKVKKFEKIDNRSDNETKVENVCPATTTNDKVDNINVLTIQGIEKVVNCNESKNLTEDSVSNINRLNSSISKDMPTSNINIMDPFNLLNSFQSDTSNNLERIKPPEAPPRTELSNNTTNINIQSATELLDNESQLLNSVNISSKCNTSDKNEENNILNNNFNNNVNFNAPSNIQSNNENHSNNLSQFVEMESAKSEHGQMVNTINNHLLKQDEEKSRNTLHTASDDIDMDRTKKINEILETISSSLTQHEHSSVVKEPVVAPSPSERYLTKPKVEDLYYYCSTLRDPAKQPNYLSNEDLVPLSTILNNPQRTERVDCSSPSRSNSPYERLVINQRSSEHNARSLLDLDSECYAKSSLERSPQHSPEIRTATPTSVRSSSSQGKSSVEDNAEVYVRHTLRNSPEIRGGRLEISQGYGGLRGCYDKPLLELETDIYGKNSLERRAHNSPEIRITTPTSVKSDFVDFDNVSLTSVASSPAPATFPRHRTDKKPLTPPPRPAKPVAETKGGCYRAMMVAKSMGKSASLKVTASPRLLRKKNPLLNKRRNISVKELGQCECQGWLSQRARGGAGAQWNKGWFVLKGTSFLGFNSNDSHKARIMIFLPGFTASVAEEVKSRKFAFKVYHAGTTFYFAADSSTDLAVWLDAITASTIANDIHTETVIYSETDGEEEESQSEQESCFPSPKMKKFSGLFSSDTPGKSSEFQKKFGSLKKLGSRNKAAQAEEGPSSESLDRKYLKFLGPNNVPTPTAQFRSYRRVPPSPPASTSQRRKDKSHHCSAESVLAHPDKSLSERCSSPVNMNLPPDMGDYRLASLARATRDTQQRRIDHENNTGFVTLEAFMLARQEEERRQQQEFSRPATSSTLLPLPPQIAPRTADLDNFSDDRYRCNRNAPSSSARPRYTPQPTREYRGGSPEKFWIDSLRRSDSRPQASAHSTNTVPDLRTKRLKKAANYQPPPVSPLDNASPGPSDMRFAFEMALDQSQSCRKNSKQSQSSSKTLKSFFSPSKSDHSSSPQKTLLGSPRLHRVLFREKKEREPPVPPPRPLHTLADWASRTNQRDHLAENDLSLDSPRGSGDSASLRLPLPPDYPGLEYPPVFEPETYSLSNATTVKRDKNTKDDSPQSN</sequence>
<dbReference type="PROSITE" id="PS51290">
    <property type="entry name" value="CRIC"/>
    <property type="match status" value="1"/>
</dbReference>